<evidence type="ECO:0000256" key="2">
    <source>
        <dbReference type="ARBA" id="ARBA00022801"/>
    </source>
</evidence>
<keyword evidence="3" id="KW-0269">Exonuclease</keyword>
<dbReference type="PANTHER" id="PTHR30231">
    <property type="entry name" value="DNA POLYMERASE III SUBUNIT EPSILON"/>
    <property type="match status" value="1"/>
</dbReference>
<keyword evidence="1" id="KW-0540">Nuclease</keyword>
<feature type="domain" description="Exonuclease" evidence="4">
    <location>
        <begin position="16"/>
        <end position="184"/>
    </location>
</feature>
<dbReference type="EMBL" id="MEXR01000042">
    <property type="protein sequence ID" value="OGD09013.1"/>
    <property type="molecule type" value="Genomic_DNA"/>
</dbReference>
<dbReference type="STRING" id="1797263.A2397_00015"/>
<dbReference type="Pfam" id="PF00929">
    <property type="entry name" value="RNase_T"/>
    <property type="match status" value="1"/>
</dbReference>
<dbReference type="PANTHER" id="PTHR30231:SF4">
    <property type="entry name" value="PROTEIN NEN2"/>
    <property type="match status" value="1"/>
</dbReference>
<keyword evidence="2" id="KW-0378">Hydrolase</keyword>
<dbReference type="InterPro" id="IPR036397">
    <property type="entry name" value="RNaseH_sf"/>
</dbReference>
<proteinExistence type="predicted"/>
<dbReference type="GO" id="GO:0008408">
    <property type="term" value="F:3'-5' exonuclease activity"/>
    <property type="evidence" value="ECO:0007669"/>
    <property type="project" value="TreeGrafter"/>
</dbReference>
<dbReference type="GO" id="GO:0003676">
    <property type="term" value="F:nucleic acid binding"/>
    <property type="evidence" value="ECO:0007669"/>
    <property type="project" value="InterPro"/>
</dbReference>
<gene>
    <name evidence="5" type="ORF">A2397_00015</name>
</gene>
<evidence type="ECO:0000259" key="4">
    <source>
        <dbReference type="SMART" id="SM00479"/>
    </source>
</evidence>
<accession>A0A1F4ZRF3</accession>
<dbReference type="InterPro" id="IPR012337">
    <property type="entry name" value="RNaseH-like_sf"/>
</dbReference>
<sequence>MPNLLDKRKISYKDRPILFIDLETTGLDEDIHEIIEIAALIVHQPGLTVANSYYTKIIPQHIESADPKSLKILNYSPKDWQDAIPLKQALTELSLLAPDSILAGWSVQTEWDFLNAAVKQLDLPYFYTHRLLEVYTLAFSKLRHLPELNYLNLPSVARHLGIHLDQHKPDSDIRATFEIFKKLV</sequence>
<dbReference type="CDD" id="cd06127">
    <property type="entry name" value="DEDDh"/>
    <property type="match status" value="1"/>
</dbReference>
<dbReference type="InterPro" id="IPR013520">
    <property type="entry name" value="Ribonucl_H"/>
</dbReference>
<protein>
    <recommendedName>
        <fullName evidence="4">Exonuclease domain-containing protein</fullName>
    </recommendedName>
</protein>
<name>A0A1F4ZRF3_9BACT</name>
<comment type="caution">
    <text evidence="5">The sequence shown here is derived from an EMBL/GenBank/DDBJ whole genome shotgun (WGS) entry which is preliminary data.</text>
</comment>
<dbReference type="SUPFAM" id="SSF53098">
    <property type="entry name" value="Ribonuclease H-like"/>
    <property type="match status" value="1"/>
</dbReference>
<evidence type="ECO:0000256" key="3">
    <source>
        <dbReference type="ARBA" id="ARBA00022839"/>
    </source>
</evidence>
<dbReference type="AlphaFoldDB" id="A0A1F4ZRF3"/>
<evidence type="ECO:0000313" key="6">
    <source>
        <dbReference type="Proteomes" id="UP000176424"/>
    </source>
</evidence>
<evidence type="ECO:0000313" key="5">
    <source>
        <dbReference type="EMBL" id="OGD09013.1"/>
    </source>
</evidence>
<reference evidence="5 6" key="1">
    <citation type="journal article" date="2016" name="Nat. Commun.">
        <title>Thousands of microbial genomes shed light on interconnected biogeochemical processes in an aquifer system.</title>
        <authorList>
            <person name="Anantharaman K."/>
            <person name="Brown C.T."/>
            <person name="Hug L.A."/>
            <person name="Sharon I."/>
            <person name="Castelle C.J."/>
            <person name="Probst A.J."/>
            <person name="Thomas B.C."/>
            <person name="Singh A."/>
            <person name="Wilkins M.J."/>
            <person name="Karaoz U."/>
            <person name="Brodie E.L."/>
            <person name="Williams K.H."/>
            <person name="Hubbard S.S."/>
            <person name="Banfield J.F."/>
        </authorList>
    </citation>
    <scope>NUCLEOTIDE SEQUENCE [LARGE SCALE GENOMIC DNA]</scope>
</reference>
<dbReference type="Gene3D" id="3.30.420.10">
    <property type="entry name" value="Ribonuclease H-like superfamily/Ribonuclease H"/>
    <property type="match status" value="1"/>
</dbReference>
<dbReference type="SMART" id="SM00479">
    <property type="entry name" value="EXOIII"/>
    <property type="match status" value="1"/>
</dbReference>
<evidence type="ECO:0000256" key="1">
    <source>
        <dbReference type="ARBA" id="ARBA00022722"/>
    </source>
</evidence>
<organism evidence="5 6">
    <name type="scientific">Candidatus Amesbacteria bacterium RIFOXYB1_FULL_44_23</name>
    <dbReference type="NCBI Taxonomy" id="1797263"/>
    <lineage>
        <taxon>Bacteria</taxon>
        <taxon>Candidatus Amesiibacteriota</taxon>
    </lineage>
</organism>
<dbReference type="Proteomes" id="UP000176424">
    <property type="component" value="Unassembled WGS sequence"/>
</dbReference>